<organism evidence="2 3">
    <name type="scientific">Portunus trituberculatus</name>
    <name type="common">Swimming crab</name>
    <name type="synonym">Neptunus trituberculatus</name>
    <dbReference type="NCBI Taxonomy" id="210409"/>
    <lineage>
        <taxon>Eukaryota</taxon>
        <taxon>Metazoa</taxon>
        <taxon>Ecdysozoa</taxon>
        <taxon>Arthropoda</taxon>
        <taxon>Crustacea</taxon>
        <taxon>Multicrustacea</taxon>
        <taxon>Malacostraca</taxon>
        <taxon>Eumalacostraca</taxon>
        <taxon>Eucarida</taxon>
        <taxon>Decapoda</taxon>
        <taxon>Pleocyemata</taxon>
        <taxon>Brachyura</taxon>
        <taxon>Eubrachyura</taxon>
        <taxon>Portunoidea</taxon>
        <taxon>Portunidae</taxon>
        <taxon>Portuninae</taxon>
        <taxon>Portunus</taxon>
    </lineage>
</organism>
<sequence length="252" mass="27207">MAWFPWGGERALPAVTKGFASHMRVCVAVFLAGVAAVVMVVADPRPKPQRVGVQIDNNVLFTAGAGLLLAGLAFHAGRRSAYNEKNGGGSRTEDAHTTDYRNIIVFCPRIFAIKGQSGLDLQYDHYSPSGGSFGGFLPFRHRRHTGPEPLDPRMEQILEAALEKDPAGCVLQLTCAVGTIPPAALTGRIKGLHAILSSAGGRAQDVVSEYQAALSLGRRGGDCDRLFPRCPEHSPLLVDQFQTMEIVEYYPH</sequence>
<keyword evidence="1" id="KW-1133">Transmembrane helix</keyword>
<comment type="caution">
    <text evidence="2">The sequence shown here is derived from an EMBL/GenBank/DDBJ whole genome shotgun (WGS) entry which is preliminary data.</text>
</comment>
<keyword evidence="1" id="KW-0812">Transmembrane</keyword>
<dbReference type="EMBL" id="VSRR010000559">
    <property type="protein sequence ID" value="MPC17104.1"/>
    <property type="molecule type" value="Genomic_DNA"/>
</dbReference>
<accession>A0A5B7D759</accession>
<keyword evidence="1" id="KW-0472">Membrane</keyword>
<dbReference type="InterPro" id="IPR006631">
    <property type="entry name" value="DM4_12"/>
</dbReference>
<dbReference type="AlphaFoldDB" id="A0A5B7D759"/>
<reference evidence="2 3" key="1">
    <citation type="submission" date="2019-05" db="EMBL/GenBank/DDBJ databases">
        <title>Another draft genome of Portunus trituberculatus and its Hox gene families provides insights of decapod evolution.</title>
        <authorList>
            <person name="Jeong J.-H."/>
            <person name="Song I."/>
            <person name="Kim S."/>
            <person name="Choi T."/>
            <person name="Kim D."/>
            <person name="Ryu S."/>
            <person name="Kim W."/>
        </authorList>
    </citation>
    <scope>NUCLEOTIDE SEQUENCE [LARGE SCALE GENOMIC DNA]</scope>
    <source>
        <tissue evidence="2">Muscle</tissue>
    </source>
</reference>
<evidence type="ECO:0000256" key="1">
    <source>
        <dbReference type="SAM" id="Phobius"/>
    </source>
</evidence>
<gene>
    <name evidence="2" type="ORF">E2C01_009951</name>
</gene>
<keyword evidence="3" id="KW-1185">Reference proteome</keyword>
<name>A0A5B7D759_PORTR</name>
<proteinExistence type="predicted"/>
<dbReference type="OrthoDB" id="6358587at2759"/>
<evidence type="ECO:0000313" key="2">
    <source>
        <dbReference type="EMBL" id="MPC17104.1"/>
    </source>
</evidence>
<feature type="transmembrane region" description="Helical" evidence="1">
    <location>
        <begin position="58"/>
        <end position="76"/>
    </location>
</feature>
<protein>
    <submittedName>
        <fullName evidence="2">Uncharacterized protein</fullName>
    </submittedName>
</protein>
<dbReference type="Pfam" id="PF07841">
    <property type="entry name" value="DM4_12"/>
    <property type="match status" value="1"/>
</dbReference>
<evidence type="ECO:0000313" key="3">
    <source>
        <dbReference type="Proteomes" id="UP000324222"/>
    </source>
</evidence>
<dbReference type="Proteomes" id="UP000324222">
    <property type="component" value="Unassembled WGS sequence"/>
</dbReference>